<dbReference type="SUPFAM" id="SSF52058">
    <property type="entry name" value="L domain-like"/>
    <property type="match status" value="1"/>
</dbReference>
<dbReference type="InterPro" id="IPR002182">
    <property type="entry name" value="NB-ARC"/>
</dbReference>
<feature type="non-terminal residue" evidence="3">
    <location>
        <position position="952"/>
    </location>
</feature>
<evidence type="ECO:0000259" key="2">
    <source>
        <dbReference type="PROSITE" id="PS50104"/>
    </source>
</evidence>
<dbReference type="GO" id="GO:0043531">
    <property type="term" value="F:ADP binding"/>
    <property type="evidence" value="ECO:0007669"/>
    <property type="project" value="InterPro"/>
</dbReference>
<dbReference type="InterPro" id="IPR035897">
    <property type="entry name" value="Toll_tir_struct_dom_sf"/>
</dbReference>
<dbReference type="Pfam" id="PF00931">
    <property type="entry name" value="NB-ARC"/>
    <property type="match status" value="1"/>
</dbReference>
<feature type="domain" description="TIR" evidence="2">
    <location>
        <begin position="1"/>
        <end position="164"/>
    </location>
</feature>
<dbReference type="InterPro" id="IPR027417">
    <property type="entry name" value="P-loop_NTPase"/>
</dbReference>
<accession>A0AA38BW34</accession>
<dbReference type="Gene3D" id="1.10.8.430">
    <property type="entry name" value="Helical domain of apoptotic protease-activating factors"/>
    <property type="match status" value="1"/>
</dbReference>
<comment type="caution">
    <text evidence="3">The sequence shown here is derived from an EMBL/GenBank/DDBJ whole genome shotgun (WGS) entry which is preliminary data.</text>
</comment>
<dbReference type="InterPro" id="IPR044974">
    <property type="entry name" value="Disease_R_plants"/>
</dbReference>
<dbReference type="InterPro" id="IPR042197">
    <property type="entry name" value="Apaf_helical"/>
</dbReference>
<dbReference type="OMA" id="YLILANC"/>
<dbReference type="Pfam" id="PF23282">
    <property type="entry name" value="WHD_ROQ1"/>
    <property type="match status" value="1"/>
</dbReference>
<name>A0AA38BW34_TAXCH</name>
<evidence type="ECO:0000256" key="1">
    <source>
        <dbReference type="ARBA" id="ARBA00022614"/>
    </source>
</evidence>
<dbReference type="Pfam" id="PF01582">
    <property type="entry name" value="TIR"/>
    <property type="match status" value="1"/>
</dbReference>
<protein>
    <recommendedName>
        <fullName evidence="2">TIR domain-containing protein</fullName>
    </recommendedName>
</protein>
<dbReference type="SUPFAM" id="SSF52200">
    <property type="entry name" value="Toll/Interleukin receptor TIR domain"/>
    <property type="match status" value="1"/>
</dbReference>
<dbReference type="Proteomes" id="UP000824469">
    <property type="component" value="Unassembled WGS sequence"/>
</dbReference>
<keyword evidence="1" id="KW-0433">Leucine-rich repeat</keyword>
<dbReference type="InterPro" id="IPR032675">
    <property type="entry name" value="LRR_dom_sf"/>
</dbReference>
<dbReference type="Gene3D" id="3.40.50.300">
    <property type="entry name" value="P-loop containing nucleotide triphosphate hydrolases"/>
    <property type="match status" value="1"/>
</dbReference>
<evidence type="ECO:0000313" key="4">
    <source>
        <dbReference type="Proteomes" id="UP000824469"/>
    </source>
</evidence>
<dbReference type="PANTHER" id="PTHR11017">
    <property type="entry name" value="LEUCINE-RICH REPEAT-CONTAINING PROTEIN"/>
    <property type="match status" value="1"/>
</dbReference>
<dbReference type="Gene3D" id="3.40.50.10140">
    <property type="entry name" value="Toll/interleukin-1 receptor homology (TIR) domain"/>
    <property type="match status" value="1"/>
</dbReference>
<dbReference type="InterPro" id="IPR000157">
    <property type="entry name" value="TIR_dom"/>
</dbReference>
<organism evidence="3 4">
    <name type="scientific">Taxus chinensis</name>
    <name type="common">Chinese yew</name>
    <name type="synonym">Taxus wallichiana var. chinensis</name>
    <dbReference type="NCBI Taxonomy" id="29808"/>
    <lineage>
        <taxon>Eukaryota</taxon>
        <taxon>Viridiplantae</taxon>
        <taxon>Streptophyta</taxon>
        <taxon>Embryophyta</taxon>
        <taxon>Tracheophyta</taxon>
        <taxon>Spermatophyta</taxon>
        <taxon>Pinopsida</taxon>
        <taxon>Pinidae</taxon>
        <taxon>Conifers II</taxon>
        <taxon>Cupressales</taxon>
        <taxon>Taxaceae</taxon>
        <taxon>Taxus</taxon>
    </lineage>
</organism>
<gene>
    <name evidence="3" type="ORF">KI387_034148</name>
</gene>
<reference evidence="3 4" key="1">
    <citation type="journal article" date="2021" name="Nat. Plants">
        <title>The Taxus genome provides insights into paclitaxel biosynthesis.</title>
        <authorList>
            <person name="Xiong X."/>
            <person name="Gou J."/>
            <person name="Liao Q."/>
            <person name="Li Y."/>
            <person name="Zhou Q."/>
            <person name="Bi G."/>
            <person name="Li C."/>
            <person name="Du R."/>
            <person name="Wang X."/>
            <person name="Sun T."/>
            <person name="Guo L."/>
            <person name="Liang H."/>
            <person name="Lu P."/>
            <person name="Wu Y."/>
            <person name="Zhang Z."/>
            <person name="Ro D.K."/>
            <person name="Shang Y."/>
            <person name="Huang S."/>
            <person name="Yan J."/>
        </authorList>
    </citation>
    <scope>NUCLEOTIDE SEQUENCE [LARGE SCALE GENOMIC DNA]</scope>
    <source>
        <strain evidence="3">Ta-2019</strain>
    </source>
</reference>
<dbReference type="EMBL" id="JAHRHJ020003813">
    <property type="protein sequence ID" value="KAH9290031.1"/>
    <property type="molecule type" value="Genomic_DNA"/>
</dbReference>
<dbReference type="SUPFAM" id="SSF52540">
    <property type="entry name" value="P-loop containing nucleoside triphosphate hydrolases"/>
    <property type="match status" value="1"/>
</dbReference>
<sequence length="952" mass="108988">MYDVFINHRGPDVKEILAKDLYKSLHELQLAVFLDSEELELGDVFPSNIETAIRSSSVHIAIFSKGYADSAWCLAELALMLETDAKIIPVFYGIAPSDLRFIEKGAYAQAFANYEDKGRYLENLERWKKSLQSVSDITGYECNTQNNDHEELCKSVVRAVQKEVQNTKPLHVAEHPVRLNKLVRELESYCKQKEREGENINIIGIFGMGGVGKTTLALELFNNKRSQYSGSCFLYDVREAYARNELQSLQSKLLQDLGIEGHVEFQSINAGISHLNHRLHSAGFERFLIILDDIDNMEQLDALLVRDTSNLIIVTTRDEGLLINAGINLRYNLKGMNRDDGRELFCQHAFSQPHPISGYEDLVDAFVKECIGLPLSLKVFGRHVFGRLQDYWQLELDKIKRVLPGDVLQSLKISFESLDDEEKQIFMDIACFFNDKYKSDAIEIWKISGWGGEHGLQRLKEKCLVEEKYLSLNIVLRMHDHLRDLGRQMAEELTPRRVWCCKYLQSLESKGFQKTLLETNARCFHSMQDRFMDAQITFFIGNSDDCSQESTSLLWLKLILNGNEHTCIPSWIPLQNLQCLKIFHGPLKGLWMNNVQEKIRVDICKKRNFIQFEMCKNLTKLVICQCLELEKLCLESMYFLETIRVDECRKLNCLVLNNCKSMADLAISGCLELKKLCFEGVNNLEKIRVDRCRKLNCLELNSCKKLTKLMICHCPGLEKLCLEGLHHLEMITVDKCEKLNSIQLKNCKKMTKLLICHCPELGKLCLESLYCLERTVVDECQKLICFELNSCIKLTDLTIGKCTELEMLCLEGLNNLQRITVDGCEKLKCLELNSSDKLKYLVLEKLPCLQRVELTTIDGCHGKLKYLILANCGNLVTMSCSFDVSELLIEDCAKLEELPNLSEVERIDIKRCKKLKNIAGIEELQSLKIVHLSQVGSNFIHGLQALSKLPSE</sequence>
<dbReference type="Gene3D" id="3.80.10.10">
    <property type="entry name" value="Ribonuclease Inhibitor"/>
    <property type="match status" value="2"/>
</dbReference>
<dbReference type="PROSITE" id="PS50104">
    <property type="entry name" value="TIR"/>
    <property type="match status" value="1"/>
</dbReference>
<dbReference type="PRINTS" id="PR00364">
    <property type="entry name" value="DISEASERSIST"/>
</dbReference>
<dbReference type="PANTHER" id="PTHR11017:SF385">
    <property type="entry name" value="DISEASE RESISTANCE PROTEIN (TIR-NBS-LRR CLASS)-RELATED"/>
    <property type="match status" value="1"/>
</dbReference>
<dbReference type="AlphaFoldDB" id="A0AA38BW34"/>
<dbReference type="SMART" id="SM00255">
    <property type="entry name" value="TIR"/>
    <property type="match status" value="1"/>
</dbReference>
<keyword evidence="4" id="KW-1185">Reference proteome</keyword>
<dbReference type="GO" id="GO:0006952">
    <property type="term" value="P:defense response"/>
    <property type="evidence" value="ECO:0007669"/>
    <property type="project" value="InterPro"/>
</dbReference>
<dbReference type="GO" id="GO:0007165">
    <property type="term" value="P:signal transduction"/>
    <property type="evidence" value="ECO:0007669"/>
    <property type="project" value="InterPro"/>
</dbReference>
<evidence type="ECO:0000313" key="3">
    <source>
        <dbReference type="EMBL" id="KAH9290031.1"/>
    </source>
</evidence>
<proteinExistence type="predicted"/>
<dbReference type="InterPro" id="IPR058192">
    <property type="entry name" value="WHD_ROQ1-like"/>
</dbReference>